<organism evidence="1 2">
    <name type="scientific">Pistacia atlantica</name>
    <dbReference type="NCBI Taxonomy" id="434234"/>
    <lineage>
        <taxon>Eukaryota</taxon>
        <taxon>Viridiplantae</taxon>
        <taxon>Streptophyta</taxon>
        <taxon>Embryophyta</taxon>
        <taxon>Tracheophyta</taxon>
        <taxon>Spermatophyta</taxon>
        <taxon>Magnoliopsida</taxon>
        <taxon>eudicotyledons</taxon>
        <taxon>Gunneridae</taxon>
        <taxon>Pentapetalae</taxon>
        <taxon>rosids</taxon>
        <taxon>malvids</taxon>
        <taxon>Sapindales</taxon>
        <taxon>Anacardiaceae</taxon>
        <taxon>Pistacia</taxon>
    </lineage>
</organism>
<accession>A0ACC1C7V0</accession>
<gene>
    <name evidence="1" type="ORF">Patl1_03337</name>
</gene>
<evidence type="ECO:0000313" key="2">
    <source>
        <dbReference type="Proteomes" id="UP001164250"/>
    </source>
</evidence>
<protein>
    <submittedName>
        <fullName evidence="1">Uncharacterized protein</fullName>
    </submittedName>
</protein>
<proteinExistence type="predicted"/>
<evidence type="ECO:0000313" key="1">
    <source>
        <dbReference type="EMBL" id="KAJ0111709.1"/>
    </source>
</evidence>
<dbReference type="Proteomes" id="UP001164250">
    <property type="component" value="Chromosome 1"/>
</dbReference>
<dbReference type="EMBL" id="CM047897">
    <property type="protein sequence ID" value="KAJ0111709.1"/>
    <property type="molecule type" value="Genomic_DNA"/>
</dbReference>
<reference evidence="2" key="1">
    <citation type="journal article" date="2023" name="G3 (Bethesda)">
        <title>Genome assembly and association tests identify interacting loci associated with vigor, precocity, and sex in interspecific pistachio rootstocks.</title>
        <authorList>
            <person name="Palmer W."/>
            <person name="Jacygrad E."/>
            <person name="Sagayaradj S."/>
            <person name="Cavanaugh K."/>
            <person name="Han R."/>
            <person name="Bertier L."/>
            <person name="Beede B."/>
            <person name="Kafkas S."/>
            <person name="Golino D."/>
            <person name="Preece J."/>
            <person name="Michelmore R."/>
        </authorList>
    </citation>
    <scope>NUCLEOTIDE SEQUENCE [LARGE SCALE GENOMIC DNA]</scope>
</reference>
<comment type="caution">
    <text evidence="1">The sequence shown here is derived from an EMBL/GenBank/DDBJ whole genome shotgun (WGS) entry which is preliminary data.</text>
</comment>
<sequence>MASRVLEMALILILAALFWGGATAQSNSNCSNVLATMAPCLNYLMANSSTPSTSCCSQLGAVVKSSPDCLCAALNGSIPSMGININRTIALTLPGACQVQTPSFNNCKRSGSKSTTQDSSDGGIRRVPIHFVLFLLFIAPMIAKF</sequence>
<name>A0ACC1C7V0_9ROSI</name>
<keyword evidence="2" id="KW-1185">Reference proteome</keyword>